<gene>
    <name evidence="2" type="ORF">pneo_cds_682</name>
</gene>
<sequence length="738" mass="80931">MITPKYGGQSRARHDAHPCEDTYFSFPLVTTASFGRSRPSRHTILFPFFSFVLSVLSRLRLLPALDCCDFFIPVGEKKDLGALDTHRPKRRGKRHKREDKDTAAMDTSAPADRTGRLDTAASVLRAVSGSRLERDAARAQRAQNDALTAFMASLPCLDEQVHDWRARLSAIADARARLMNPLGVGGAPTQRAQTSPRTRPELDMDACTAILSDLGATVHAIEHDQTAHGDIRLICTDGHRRLAFDVHVVFGGAPTRRRVRVGAYVGVVVFLDTRRLMPFDAVLACAYMLRDITAGHAIYRSHTRPGRVAMRFMHDLIHSYAVDWASFARTRYRQLEALPEALSRHGWRVLPKDRSDLDVWSWHDGPHDELCSDKSIGIMRGDDNDGDDGVIWIVWSGGRLIATMSEMAAVYCCTDAPLFFDRLCVTARSAETTEEATAAAAHQNGPAPIDDWRLVGDLADREALLETERAWMIHRGFISPDTLIVPDAPRRETVRPRLVGGAADSIDAIVERIAAYAAYARGDYGPVDPTTGHHINESWCRRRLDEADLPTAYRARAFSGPIDPHGLVTTNWTFACNLSQAFACMLPFPALVDVVAHVHIVGHSDGTAGASFAVVVKQEHTYNDPATNNDDVAGSAYTPRRSKAAKTLETVRESLISALALAADAEETLDGDQPHPLVARNLQSLCASPSTRIVLLRRQCAGKGVDVPYALAWAITHVRSAMALFDDAAAHSLGTAPA</sequence>
<accession>A0A2U7UCU2</accession>
<feature type="compositionally biased region" description="Basic residues" evidence="1">
    <location>
        <begin position="87"/>
        <end position="97"/>
    </location>
</feature>
<name>A0A2U7UCU2_9VIRU</name>
<dbReference type="GeneID" id="36842248"/>
<dbReference type="Proteomes" id="UP000249287">
    <property type="component" value="Segment"/>
</dbReference>
<evidence type="ECO:0000313" key="2">
    <source>
        <dbReference type="EMBL" id="AVK76289.1"/>
    </source>
</evidence>
<dbReference type="Pfam" id="PF19072">
    <property type="entry name" value="DUF5768"/>
    <property type="match status" value="1"/>
</dbReference>
<dbReference type="RefSeq" id="YP_009482292.1">
    <property type="nucleotide sequence ID" value="NC_037666.1"/>
</dbReference>
<protein>
    <submittedName>
        <fullName evidence="2">Uncharacterized protein</fullName>
    </submittedName>
</protein>
<dbReference type="EMBL" id="MG011690">
    <property type="protein sequence ID" value="AVK76289.1"/>
    <property type="molecule type" value="Genomic_DNA"/>
</dbReference>
<evidence type="ECO:0000256" key="1">
    <source>
        <dbReference type="SAM" id="MobiDB-lite"/>
    </source>
</evidence>
<dbReference type="InterPro" id="IPR043909">
    <property type="entry name" value="DUF5768"/>
</dbReference>
<reference evidence="2" key="1">
    <citation type="journal article" date="2018" name="Nat. Commun.">
        <title>Diversity and evolution of the emerging Pandoraviridae family.</title>
        <authorList>
            <person name="Legendre M."/>
            <person name="Fabre E."/>
            <person name="Poirot O."/>
            <person name="Jeudy S."/>
            <person name="Lartigue A."/>
            <person name="Alempic J.M."/>
            <person name="Beucher L."/>
            <person name="Philippe N."/>
            <person name="Bertaux L."/>
            <person name="Christo-Foroux E."/>
            <person name="Labadie K."/>
            <person name="Coute Y."/>
            <person name="Abergel C."/>
            <person name="Claverie J.M."/>
        </authorList>
    </citation>
    <scope>NUCLEOTIDE SEQUENCE [LARGE SCALE GENOMIC DNA]</scope>
    <source>
        <strain evidence="2">Neocaledonia</strain>
    </source>
</reference>
<organism evidence="2">
    <name type="scientific">Pandoravirus neocaledonia</name>
    <dbReference type="NCBI Taxonomy" id="2107708"/>
    <lineage>
        <taxon>Viruses</taxon>
        <taxon>Pandoravirus</taxon>
    </lineage>
</organism>
<feature type="region of interest" description="Disordered" evidence="1">
    <location>
        <begin position="83"/>
        <end position="112"/>
    </location>
</feature>
<dbReference type="KEGG" id="vg:36842248"/>
<proteinExistence type="predicted"/>